<evidence type="ECO:0000256" key="2">
    <source>
        <dbReference type="ARBA" id="ARBA00017703"/>
    </source>
</evidence>
<evidence type="ECO:0000256" key="6">
    <source>
        <dbReference type="ARBA" id="ARBA00022932"/>
    </source>
</evidence>
<dbReference type="Gene3D" id="1.20.272.10">
    <property type="match status" value="1"/>
</dbReference>
<accession>A0A432YVK3</accession>
<evidence type="ECO:0000313" key="13">
    <source>
        <dbReference type="Proteomes" id="UP000288361"/>
    </source>
</evidence>
<keyword evidence="5" id="KW-0235">DNA replication</keyword>
<evidence type="ECO:0000313" key="12">
    <source>
        <dbReference type="EMBL" id="RUO67350.1"/>
    </source>
</evidence>
<evidence type="ECO:0000259" key="11">
    <source>
        <dbReference type="Pfam" id="PF14840"/>
    </source>
</evidence>
<keyword evidence="3" id="KW-0808">Transferase</keyword>
<dbReference type="InterPro" id="IPR010372">
    <property type="entry name" value="DNA_pol3_delta_N"/>
</dbReference>
<feature type="domain" description="DNA polymerase III subunit delta C-terminal" evidence="11">
    <location>
        <begin position="218"/>
        <end position="332"/>
    </location>
</feature>
<dbReference type="SUPFAM" id="SSF52540">
    <property type="entry name" value="P-loop containing nucleoside triphosphate hydrolases"/>
    <property type="match status" value="1"/>
</dbReference>
<dbReference type="SUPFAM" id="SSF48019">
    <property type="entry name" value="post-AAA+ oligomerization domain-like"/>
    <property type="match status" value="1"/>
</dbReference>
<evidence type="ECO:0000256" key="5">
    <source>
        <dbReference type="ARBA" id="ARBA00022705"/>
    </source>
</evidence>
<dbReference type="Gene3D" id="1.10.8.60">
    <property type="match status" value="1"/>
</dbReference>
<evidence type="ECO:0000256" key="9">
    <source>
        <dbReference type="NCBIfam" id="TIGR01128"/>
    </source>
</evidence>
<dbReference type="InterPro" id="IPR005790">
    <property type="entry name" value="DNA_polIII_delta"/>
</dbReference>
<evidence type="ECO:0000256" key="7">
    <source>
        <dbReference type="ARBA" id="ARBA00034754"/>
    </source>
</evidence>
<dbReference type="EMBL" id="PIQA01000001">
    <property type="protein sequence ID" value="RUO67350.1"/>
    <property type="molecule type" value="Genomic_DNA"/>
</dbReference>
<evidence type="ECO:0000256" key="4">
    <source>
        <dbReference type="ARBA" id="ARBA00022695"/>
    </source>
</evidence>
<dbReference type="Pfam" id="PF06144">
    <property type="entry name" value="DNA_pol3_delta"/>
    <property type="match status" value="1"/>
</dbReference>
<keyword evidence="6" id="KW-0239">DNA-directed DNA polymerase</keyword>
<dbReference type="PANTHER" id="PTHR34388">
    <property type="entry name" value="DNA POLYMERASE III SUBUNIT DELTA"/>
    <property type="match status" value="1"/>
</dbReference>
<gene>
    <name evidence="12" type="primary">holA</name>
    <name evidence="12" type="ORF">CWI73_00305</name>
</gene>
<comment type="caution">
    <text evidence="12">The sequence shown here is derived from an EMBL/GenBank/DDBJ whole genome shotgun (WGS) entry which is preliminary data.</text>
</comment>
<evidence type="ECO:0000259" key="10">
    <source>
        <dbReference type="Pfam" id="PF06144"/>
    </source>
</evidence>
<comment type="similarity">
    <text evidence="7">Belongs to the DNA polymerase HolA subunit family.</text>
</comment>
<dbReference type="GO" id="GO:0006261">
    <property type="term" value="P:DNA-templated DNA replication"/>
    <property type="evidence" value="ECO:0007669"/>
    <property type="project" value="TreeGrafter"/>
</dbReference>
<evidence type="ECO:0000256" key="3">
    <source>
        <dbReference type="ARBA" id="ARBA00022679"/>
    </source>
</evidence>
<evidence type="ECO:0000256" key="1">
    <source>
        <dbReference type="ARBA" id="ARBA00012417"/>
    </source>
</evidence>
<comment type="catalytic activity">
    <reaction evidence="8">
        <text>DNA(n) + a 2'-deoxyribonucleoside 5'-triphosphate = DNA(n+1) + diphosphate</text>
        <dbReference type="Rhea" id="RHEA:22508"/>
        <dbReference type="Rhea" id="RHEA-COMP:17339"/>
        <dbReference type="Rhea" id="RHEA-COMP:17340"/>
        <dbReference type="ChEBI" id="CHEBI:33019"/>
        <dbReference type="ChEBI" id="CHEBI:61560"/>
        <dbReference type="ChEBI" id="CHEBI:173112"/>
        <dbReference type="EC" id="2.7.7.7"/>
    </reaction>
</comment>
<keyword evidence="4" id="KW-0548">Nucleotidyltransferase</keyword>
<dbReference type="InterPro" id="IPR027417">
    <property type="entry name" value="P-loop_NTPase"/>
</dbReference>
<dbReference type="Proteomes" id="UP000288361">
    <property type="component" value="Unassembled WGS sequence"/>
</dbReference>
<dbReference type="Pfam" id="PF14840">
    <property type="entry name" value="DNA_pol3_delt_C"/>
    <property type="match status" value="1"/>
</dbReference>
<dbReference type="GO" id="GO:0009360">
    <property type="term" value="C:DNA polymerase III complex"/>
    <property type="evidence" value="ECO:0007669"/>
    <property type="project" value="UniProtKB-UniRule"/>
</dbReference>
<dbReference type="GO" id="GO:0003887">
    <property type="term" value="F:DNA-directed DNA polymerase activity"/>
    <property type="evidence" value="ECO:0007669"/>
    <property type="project" value="UniProtKB-UniRule"/>
</dbReference>
<name>A0A432YVK3_9GAMM</name>
<dbReference type="RefSeq" id="WP_126751027.1">
    <property type="nucleotide sequence ID" value="NZ_JBHUMT010000016.1"/>
</dbReference>
<dbReference type="PANTHER" id="PTHR34388:SF1">
    <property type="entry name" value="DNA POLYMERASE III SUBUNIT DELTA"/>
    <property type="match status" value="1"/>
</dbReference>
<sequence length="360" mass="41499">MQTLYPEQLNQYLERSGVPPVLLLFGDDLLLRMDAIDSIRQHFGQDAEKYHWIQSKDFDWKQLSELEQSMSLFGSNTLIELELPENKPGKEGSNALHSYASQLPENHTLVVIGSYLKKEHQNSRWFKSLSQQGPLIKTQSPDKGRLPAFIHKRAQKYQLQLANGVPELLSDWFEGNLLALDQELRKWQLLSDSGIITQDFLTDASSDSSRFNVFALQESIQAGNYKEALHRLTRLLDEEDDFHRFAWILQREVQLLTILKNSGNNLDVSAVFRRNMIWSNQQPGYMKRAESLSIDALHQLHYLIERLEMALKQDSGESPLILTVHLLGLLCQQGTNHLNTTEYLNTFSQPFQTERSFISL</sequence>
<evidence type="ECO:0000256" key="8">
    <source>
        <dbReference type="ARBA" id="ARBA00049244"/>
    </source>
</evidence>
<dbReference type="InterPro" id="IPR032780">
    <property type="entry name" value="DNA_pol3_delt_C"/>
</dbReference>
<organism evidence="12 13">
    <name type="scientific">Idiomarina piscisalsi</name>
    <dbReference type="NCBI Taxonomy" id="1096243"/>
    <lineage>
        <taxon>Bacteria</taxon>
        <taxon>Pseudomonadati</taxon>
        <taxon>Pseudomonadota</taxon>
        <taxon>Gammaproteobacteria</taxon>
        <taxon>Alteromonadales</taxon>
        <taxon>Idiomarinaceae</taxon>
        <taxon>Idiomarina</taxon>
    </lineage>
</organism>
<dbReference type="CDD" id="cd18138">
    <property type="entry name" value="HLD_clamp_pol_III_delta"/>
    <property type="match status" value="1"/>
</dbReference>
<dbReference type="NCBIfam" id="TIGR01128">
    <property type="entry name" value="holA"/>
    <property type="match status" value="1"/>
</dbReference>
<dbReference type="GO" id="GO:0003677">
    <property type="term" value="F:DNA binding"/>
    <property type="evidence" value="ECO:0007669"/>
    <property type="project" value="InterPro"/>
</dbReference>
<dbReference type="AlphaFoldDB" id="A0A432YVK3"/>
<dbReference type="InterPro" id="IPR008921">
    <property type="entry name" value="DNA_pol3_clamp-load_cplx_C"/>
</dbReference>
<reference evidence="12 13" key="1">
    <citation type="journal article" date="2011" name="Front. Microbiol.">
        <title>Genomic signatures of strain selection and enhancement in Bacillus atrophaeus var. globigii, a historical biowarfare simulant.</title>
        <authorList>
            <person name="Gibbons H.S."/>
            <person name="Broomall S.M."/>
            <person name="McNew L.A."/>
            <person name="Daligault H."/>
            <person name="Chapman C."/>
            <person name="Bruce D."/>
            <person name="Karavis M."/>
            <person name="Krepps M."/>
            <person name="McGregor P.A."/>
            <person name="Hong C."/>
            <person name="Park K.H."/>
            <person name="Akmal A."/>
            <person name="Feldman A."/>
            <person name="Lin J.S."/>
            <person name="Chang W.E."/>
            <person name="Higgs B.W."/>
            <person name="Demirev P."/>
            <person name="Lindquist J."/>
            <person name="Liem A."/>
            <person name="Fochler E."/>
            <person name="Read T.D."/>
            <person name="Tapia R."/>
            <person name="Johnson S."/>
            <person name="Bishop-Lilly K.A."/>
            <person name="Detter C."/>
            <person name="Han C."/>
            <person name="Sozhamannan S."/>
            <person name="Rosenzweig C.N."/>
            <person name="Skowronski E.W."/>
        </authorList>
    </citation>
    <scope>NUCLEOTIDE SEQUENCE [LARGE SCALE GENOMIC DNA]</scope>
    <source>
        <strain evidence="12 13">TPS4-2</strain>
    </source>
</reference>
<dbReference type="EC" id="2.7.7.7" evidence="1 9"/>
<protein>
    <recommendedName>
        <fullName evidence="2 9">DNA polymerase III subunit delta</fullName>
        <ecNumber evidence="1 9">2.7.7.7</ecNumber>
    </recommendedName>
</protein>
<proteinExistence type="inferred from homology"/>
<feature type="domain" description="DNA polymerase III delta N-terminal" evidence="10">
    <location>
        <begin position="23"/>
        <end position="137"/>
    </location>
</feature>
<dbReference type="Gene3D" id="3.40.50.300">
    <property type="entry name" value="P-loop containing nucleotide triphosphate hydrolases"/>
    <property type="match status" value="1"/>
</dbReference>